<keyword evidence="2 5" id="KW-0645">Protease</keyword>
<dbReference type="GO" id="GO:0006508">
    <property type="term" value="P:proteolysis"/>
    <property type="evidence" value="ECO:0007669"/>
    <property type="project" value="UniProtKB-KW"/>
</dbReference>
<evidence type="ECO:0000259" key="6">
    <source>
        <dbReference type="Pfam" id="PF00082"/>
    </source>
</evidence>
<reference evidence="8" key="3">
    <citation type="submission" date="2011-03" db="EMBL/GenBank/DDBJ databases">
        <title>Annotation of Magnaporthe poae ATCC 64411.</title>
        <authorList>
            <person name="Ma L.-J."/>
            <person name="Dead R."/>
            <person name="Young S.K."/>
            <person name="Zeng Q."/>
            <person name="Gargeya S."/>
            <person name="Fitzgerald M."/>
            <person name="Haas B."/>
            <person name="Abouelleil A."/>
            <person name="Alvarado L."/>
            <person name="Arachchi H.M."/>
            <person name="Berlin A."/>
            <person name="Brown A."/>
            <person name="Chapman S.B."/>
            <person name="Chen Z."/>
            <person name="Dunbar C."/>
            <person name="Freedman E."/>
            <person name="Gearin G."/>
            <person name="Gellesch M."/>
            <person name="Goldberg J."/>
            <person name="Griggs A."/>
            <person name="Gujja S."/>
            <person name="Heiman D."/>
            <person name="Howarth C."/>
            <person name="Larson L."/>
            <person name="Lui A."/>
            <person name="MacDonald P.J.P."/>
            <person name="Mehta T."/>
            <person name="Montmayeur A."/>
            <person name="Murphy C."/>
            <person name="Neiman D."/>
            <person name="Pearson M."/>
            <person name="Priest M."/>
            <person name="Roberts A."/>
            <person name="Saif S."/>
            <person name="Shea T."/>
            <person name="Shenoy N."/>
            <person name="Sisk P."/>
            <person name="Stolte C."/>
            <person name="Sykes S."/>
            <person name="Yandava C."/>
            <person name="Wortman J."/>
            <person name="Nusbaum C."/>
            <person name="Birren B."/>
        </authorList>
    </citation>
    <scope>NUCLEOTIDE SEQUENCE</scope>
    <source>
        <strain evidence="8">ATCC 64411</strain>
    </source>
</reference>
<dbReference type="Pfam" id="PF24476">
    <property type="entry name" value="DUF7580"/>
    <property type="match status" value="1"/>
</dbReference>
<dbReference type="PANTHER" id="PTHR43806:SF11">
    <property type="entry name" value="CEREVISIN-RELATED"/>
    <property type="match status" value="1"/>
</dbReference>
<dbReference type="EMBL" id="GL876975">
    <property type="protein sequence ID" value="KLU90797.1"/>
    <property type="molecule type" value="Genomic_DNA"/>
</dbReference>
<dbReference type="InterPro" id="IPR000209">
    <property type="entry name" value="Peptidase_S8/S53_dom"/>
</dbReference>
<feature type="domain" description="Peptidase S8/S53" evidence="6">
    <location>
        <begin position="575"/>
        <end position="794"/>
    </location>
</feature>
<gene>
    <name evidence="8" type="ORF">MAPG_10648</name>
</gene>
<evidence type="ECO:0000313" key="8">
    <source>
        <dbReference type="EMBL" id="KLU90797.1"/>
    </source>
</evidence>
<dbReference type="OMA" id="TIVPEEW"/>
<evidence type="ECO:0000313" key="10">
    <source>
        <dbReference type="Proteomes" id="UP000011715"/>
    </source>
</evidence>
<dbReference type="Proteomes" id="UP000011715">
    <property type="component" value="Unassembled WGS sequence"/>
</dbReference>
<dbReference type="VEuPathDB" id="FungiDB:MAPG_10648"/>
<feature type="active site" description="Charge relay system" evidence="5">
    <location>
        <position position="621"/>
    </location>
</feature>
<evidence type="ECO:0000256" key="3">
    <source>
        <dbReference type="ARBA" id="ARBA00022801"/>
    </source>
</evidence>
<dbReference type="OrthoDB" id="206201at2759"/>
<dbReference type="eggNOG" id="ENOG502S0RE">
    <property type="taxonomic scope" value="Eukaryota"/>
</dbReference>
<reference evidence="9" key="5">
    <citation type="submission" date="2015-06" db="UniProtKB">
        <authorList>
            <consortium name="EnsemblFungi"/>
        </authorList>
    </citation>
    <scope>IDENTIFICATION</scope>
    <source>
        <strain evidence="9">ATCC 64411</strain>
    </source>
</reference>
<accession>A0A0C4ED55</accession>
<evidence type="ECO:0000256" key="4">
    <source>
        <dbReference type="ARBA" id="ARBA00022825"/>
    </source>
</evidence>
<comment type="similarity">
    <text evidence="1 5">Belongs to the peptidase S8 family.</text>
</comment>
<proteinExistence type="inferred from homology"/>
<dbReference type="EMBL" id="ADBL01002379">
    <property type="status" value="NOT_ANNOTATED_CDS"/>
    <property type="molecule type" value="Genomic_DNA"/>
</dbReference>
<dbReference type="SUPFAM" id="SSF52743">
    <property type="entry name" value="Subtilisin-like"/>
    <property type="match status" value="1"/>
</dbReference>
<evidence type="ECO:0000313" key="9">
    <source>
        <dbReference type="EnsemblFungi" id="MAPG_10648T0"/>
    </source>
</evidence>
<feature type="active site" description="Charge relay system" evidence="5">
    <location>
        <position position="582"/>
    </location>
</feature>
<reference evidence="10" key="1">
    <citation type="submission" date="2010-05" db="EMBL/GenBank/DDBJ databases">
        <title>The genome sequence of Magnaporthe poae strain ATCC 64411.</title>
        <authorList>
            <person name="Ma L.-J."/>
            <person name="Dead R."/>
            <person name="Young S."/>
            <person name="Zeng Q."/>
            <person name="Koehrsen M."/>
            <person name="Alvarado L."/>
            <person name="Berlin A."/>
            <person name="Chapman S.B."/>
            <person name="Chen Z."/>
            <person name="Freedman E."/>
            <person name="Gellesch M."/>
            <person name="Goldberg J."/>
            <person name="Griggs A."/>
            <person name="Gujja S."/>
            <person name="Heilman E.R."/>
            <person name="Heiman D."/>
            <person name="Hepburn T."/>
            <person name="Howarth C."/>
            <person name="Jen D."/>
            <person name="Larson L."/>
            <person name="Mehta T."/>
            <person name="Neiman D."/>
            <person name="Pearson M."/>
            <person name="Roberts A."/>
            <person name="Saif S."/>
            <person name="Shea T."/>
            <person name="Shenoy N."/>
            <person name="Sisk P."/>
            <person name="Stolte C."/>
            <person name="Sykes S."/>
            <person name="Walk T."/>
            <person name="White J."/>
            <person name="Yandava C."/>
            <person name="Haas B."/>
            <person name="Nusbaum C."/>
            <person name="Birren B."/>
        </authorList>
    </citation>
    <scope>NUCLEOTIDE SEQUENCE [LARGE SCALE GENOMIC DNA]</scope>
    <source>
        <strain evidence="10">ATCC 64411 / 73-15</strain>
    </source>
</reference>
<dbReference type="GO" id="GO:0004252">
    <property type="term" value="F:serine-type endopeptidase activity"/>
    <property type="evidence" value="ECO:0007669"/>
    <property type="project" value="UniProtKB-UniRule"/>
</dbReference>
<protein>
    <submittedName>
        <fullName evidence="8 9">Uncharacterized protein</fullName>
    </submittedName>
</protein>
<dbReference type="InterPro" id="IPR036852">
    <property type="entry name" value="Peptidase_S8/S53_dom_sf"/>
</dbReference>
<sequence length="879" mass="98022">MDEDPCSLLAAQAASTSGVIFRAGLKPREASYHLAYDVATKLHLISGYIGSLPPYWIGPDVEQLCRALLRDLTTERLDKAPANPFLFAFPFGRNSAADRVARVATFFRTRTDEAGRLQATCDELLARLTNEDDAEGQRLPDSVLQRRDGTDDSAHIHDGIYEALEMITKCDLESHGDGIPANDRSARDLRHPAKLCLHESCQTDSYASFNVRIFVSGMNMNIWQEFCLRAHQQVQSATEDYQKPLSRGGFCRTLERDITARLFLSFKDDCGLVLLNDAEVPRQILESGNGESLASVLHNYELTPRDKVVLAYAVARAYWQYYDSNLMRTKWTSESIRFMHEKGGRGHEGQLPLCAYLSFPFGVPSNPSDDVLYEDMLSHRCPRIFDIAVLLLEIGLGKPFRSANKQDPVAQANFNHKIATDQLLELHKASWDGFTNKPYFDGAVKFCFNGENFIPTSKQPRTSRQGVVVPTPPMTASERQEGIRFRRRAFYKNVVRPLEWLAKTGFMSQTGDMTYVSKKQKPLDGLALADAARLPEPEALFHSAIVPKMWLDDLKKISRQVEQKRRLAKDPVTRRIRVAILDTGFNRGLPVFEQKTSLLGCIAEEKDFVDGAPTVKDEFGHGTFMARLVMECAPGAEILVARVARNTKELGESKDRIRQAILWAGQPGKADIISMSFGFPTEDEGIREAIEMVQRERKEKIIFLASAGNSSSDDESFPARHPSVISVYATNCHGTFLESNSESTSRGASIIGTFGDNIPDSMCDEFSTVHPGICKPGSSVATAVMAGIGATMLAYATALPSLLGLQGRPANACSRVLGRLWTAQGMEALLYRLGPENKDFRRRRAVKPMWFWKNRPDDMKRCWGICEAVSDVESRSPTS</sequence>
<dbReference type="PANTHER" id="PTHR43806">
    <property type="entry name" value="PEPTIDASE S8"/>
    <property type="match status" value="1"/>
</dbReference>
<keyword evidence="10" id="KW-1185">Reference proteome</keyword>
<dbReference type="AlphaFoldDB" id="A0A0C4ED55"/>
<dbReference type="InterPro" id="IPR056002">
    <property type="entry name" value="DUF7580"/>
</dbReference>
<dbReference type="EnsemblFungi" id="MAPG_10648T0">
    <property type="protein sequence ID" value="MAPG_10648T0"/>
    <property type="gene ID" value="MAPG_10648"/>
</dbReference>
<dbReference type="STRING" id="644358.A0A0C4ED55"/>
<dbReference type="PROSITE" id="PS51892">
    <property type="entry name" value="SUBTILASE"/>
    <property type="match status" value="1"/>
</dbReference>
<feature type="domain" description="DUF7580" evidence="7">
    <location>
        <begin position="190"/>
        <end position="499"/>
    </location>
</feature>
<reference evidence="9" key="4">
    <citation type="journal article" date="2015" name="G3 (Bethesda)">
        <title>Genome sequences of three phytopathogenic species of the Magnaporthaceae family of fungi.</title>
        <authorList>
            <person name="Okagaki L.H."/>
            <person name="Nunes C.C."/>
            <person name="Sailsbery J."/>
            <person name="Clay B."/>
            <person name="Brown D."/>
            <person name="John T."/>
            <person name="Oh Y."/>
            <person name="Young N."/>
            <person name="Fitzgerald M."/>
            <person name="Haas B.J."/>
            <person name="Zeng Q."/>
            <person name="Young S."/>
            <person name="Adiconis X."/>
            <person name="Fan L."/>
            <person name="Levin J.Z."/>
            <person name="Mitchell T.K."/>
            <person name="Okubara P.A."/>
            <person name="Farman M.L."/>
            <person name="Kohn L.M."/>
            <person name="Birren B."/>
            <person name="Ma L.-J."/>
            <person name="Dean R.A."/>
        </authorList>
    </citation>
    <scope>NUCLEOTIDE SEQUENCE</scope>
    <source>
        <strain evidence="9">ATCC 64411 / 73-15</strain>
    </source>
</reference>
<dbReference type="Gene3D" id="3.40.50.200">
    <property type="entry name" value="Peptidase S8/S53 domain"/>
    <property type="match status" value="1"/>
</dbReference>
<evidence type="ECO:0000259" key="7">
    <source>
        <dbReference type="Pfam" id="PF24476"/>
    </source>
</evidence>
<feature type="active site" description="Charge relay system" evidence="5">
    <location>
        <position position="779"/>
    </location>
</feature>
<keyword evidence="4 5" id="KW-0720">Serine protease</keyword>
<name>A0A0C4ED55_MAGP6</name>
<reference evidence="8" key="2">
    <citation type="submission" date="2010-05" db="EMBL/GenBank/DDBJ databases">
        <title>The Genome Sequence of Magnaporthe poae strain ATCC 64411.</title>
        <authorList>
            <consortium name="The Broad Institute Genome Sequencing Platform"/>
            <consortium name="Broad Institute Genome Sequencing Center for Infectious Disease"/>
            <person name="Ma L.-J."/>
            <person name="Dead R."/>
            <person name="Young S."/>
            <person name="Zeng Q."/>
            <person name="Koehrsen M."/>
            <person name="Alvarado L."/>
            <person name="Berlin A."/>
            <person name="Chapman S.B."/>
            <person name="Chen Z."/>
            <person name="Freedman E."/>
            <person name="Gellesch M."/>
            <person name="Goldberg J."/>
            <person name="Griggs A."/>
            <person name="Gujja S."/>
            <person name="Heilman E.R."/>
            <person name="Heiman D."/>
            <person name="Hepburn T."/>
            <person name="Howarth C."/>
            <person name="Jen D."/>
            <person name="Larson L."/>
            <person name="Mehta T."/>
            <person name="Neiman D."/>
            <person name="Pearson M."/>
            <person name="Roberts A."/>
            <person name="Saif S."/>
            <person name="Shea T."/>
            <person name="Shenoy N."/>
            <person name="Sisk P."/>
            <person name="Stolte C."/>
            <person name="Sykes S."/>
            <person name="Walk T."/>
            <person name="White J."/>
            <person name="Yandava C."/>
            <person name="Haas B."/>
            <person name="Nusbaum C."/>
            <person name="Birren B."/>
        </authorList>
    </citation>
    <scope>NUCLEOTIDE SEQUENCE</scope>
    <source>
        <strain evidence="8">ATCC 64411</strain>
    </source>
</reference>
<dbReference type="CDD" id="cd00306">
    <property type="entry name" value="Peptidases_S8_S53"/>
    <property type="match status" value="1"/>
</dbReference>
<dbReference type="Pfam" id="PF00082">
    <property type="entry name" value="Peptidase_S8"/>
    <property type="match status" value="1"/>
</dbReference>
<evidence type="ECO:0000256" key="5">
    <source>
        <dbReference type="PROSITE-ProRule" id="PRU01240"/>
    </source>
</evidence>
<evidence type="ECO:0000256" key="2">
    <source>
        <dbReference type="ARBA" id="ARBA00022670"/>
    </source>
</evidence>
<evidence type="ECO:0000256" key="1">
    <source>
        <dbReference type="ARBA" id="ARBA00011073"/>
    </source>
</evidence>
<dbReference type="InterPro" id="IPR050131">
    <property type="entry name" value="Peptidase_S8_subtilisin-like"/>
</dbReference>
<keyword evidence="3 5" id="KW-0378">Hydrolase</keyword>
<organism evidence="9 10">
    <name type="scientific">Magnaporthiopsis poae (strain ATCC 64411 / 73-15)</name>
    <name type="common">Kentucky bluegrass fungus</name>
    <name type="synonym">Magnaporthe poae</name>
    <dbReference type="NCBI Taxonomy" id="644358"/>
    <lineage>
        <taxon>Eukaryota</taxon>
        <taxon>Fungi</taxon>
        <taxon>Dikarya</taxon>
        <taxon>Ascomycota</taxon>
        <taxon>Pezizomycotina</taxon>
        <taxon>Sordariomycetes</taxon>
        <taxon>Sordariomycetidae</taxon>
        <taxon>Magnaporthales</taxon>
        <taxon>Magnaporthaceae</taxon>
        <taxon>Magnaporthiopsis</taxon>
    </lineage>
</organism>